<proteinExistence type="predicted"/>
<feature type="region of interest" description="Disordered" evidence="1">
    <location>
        <begin position="126"/>
        <end position="150"/>
    </location>
</feature>
<gene>
    <name evidence="2" type="ORF">DPMN_168603</name>
</gene>
<accession>A0A9D4F0Y8</accession>
<protein>
    <submittedName>
        <fullName evidence="2">Uncharacterized protein</fullName>
    </submittedName>
</protein>
<evidence type="ECO:0000313" key="3">
    <source>
        <dbReference type="Proteomes" id="UP000828390"/>
    </source>
</evidence>
<dbReference type="AlphaFoldDB" id="A0A9D4F0Y8"/>
<keyword evidence="3" id="KW-1185">Reference proteome</keyword>
<dbReference type="Proteomes" id="UP000828390">
    <property type="component" value="Unassembled WGS sequence"/>
</dbReference>
<organism evidence="2 3">
    <name type="scientific">Dreissena polymorpha</name>
    <name type="common">Zebra mussel</name>
    <name type="synonym">Mytilus polymorpha</name>
    <dbReference type="NCBI Taxonomy" id="45954"/>
    <lineage>
        <taxon>Eukaryota</taxon>
        <taxon>Metazoa</taxon>
        <taxon>Spiralia</taxon>
        <taxon>Lophotrochozoa</taxon>
        <taxon>Mollusca</taxon>
        <taxon>Bivalvia</taxon>
        <taxon>Autobranchia</taxon>
        <taxon>Heteroconchia</taxon>
        <taxon>Euheterodonta</taxon>
        <taxon>Imparidentia</taxon>
        <taxon>Neoheterodontei</taxon>
        <taxon>Myida</taxon>
        <taxon>Dreissenoidea</taxon>
        <taxon>Dreissenidae</taxon>
        <taxon>Dreissena</taxon>
    </lineage>
</organism>
<comment type="caution">
    <text evidence="2">The sequence shown here is derived from an EMBL/GenBank/DDBJ whole genome shotgun (WGS) entry which is preliminary data.</text>
</comment>
<feature type="region of interest" description="Disordered" evidence="1">
    <location>
        <begin position="1"/>
        <end position="25"/>
    </location>
</feature>
<reference evidence="2" key="1">
    <citation type="journal article" date="2019" name="bioRxiv">
        <title>The Genome of the Zebra Mussel, Dreissena polymorpha: A Resource for Invasive Species Research.</title>
        <authorList>
            <person name="McCartney M.A."/>
            <person name="Auch B."/>
            <person name="Kono T."/>
            <person name="Mallez S."/>
            <person name="Zhang Y."/>
            <person name="Obille A."/>
            <person name="Becker A."/>
            <person name="Abrahante J.E."/>
            <person name="Garbe J."/>
            <person name="Badalamenti J.P."/>
            <person name="Herman A."/>
            <person name="Mangelson H."/>
            <person name="Liachko I."/>
            <person name="Sullivan S."/>
            <person name="Sone E.D."/>
            <person name="Koren S."/>
            <person name="Silverstein K.A.T."/>
            <person name="Beckman K.B."/>
            <person name="Gohl D.M."/>
        </authorList>
    </citation>
    <scope>NUCLEOTIDE SEQUENCE</scope>
    <source>
        <strain evidence="2">Duluth1</strain>
        <tissue evidence="2">Whole animal</tissue>
    </source>
</reference>
<dbReference type="EMBL" id="JAIWYP010000008">
    <property type="protein sequence ID" value="KAH3790404.1"/>
    <property type="molecule type" value="Genomic_DNA"/>
</dbReference>
<sequence length="150" mass="16503">MFKLAQTNQPTNQQTNQPTDQQTGQKQYVPHYYIHPGLLMPVDRREQGLYWHQTPAELQFNPSGAPVNAGGAPVNAGGVPAALVYTDVKYKLLGDEVQEKHHVARALIELQSESPEIHEIFTAVPLASESTSKPPNHSVESELLESPSTP</sequence>
<reference evidence="2" key="2">
    <citation type="submission" date="2020-11" db="EMBL/GenBank/DDBJ databases">
        <authorList>
            <person name="McCartney M.A."/>
            <person name="Auch B."/>
            <person name="Kono T."/>
            <person name="Mallez S."/>
            <person name="Becker A."/>
            <person name="Gohl D.M."/>
            <person name="Silverstein K.A.T."/>
            <person name="Koren S."/>
            <person name="Bechman K.B."/>
            <person name="Herman A."/>
            <person name="Abrahante J.E."/>
            <person name="Garbe J."/>
        </authorList>
    </citation>
    <scope>NUCLEOTIDE SEQUENCE</scope>
    <source>
        <strain evidence="2">Duluth1</strain>
        <tissue evidence="2">Whole animal</tissue>
    </source>
</reference>
<evidence type="ECO:0000313" key="2">
    <source>
        <dbReference type="EMBL" id="KAH3790404.1"/>
    </source>
</evidence>
<evidence type="ECO:0000256" key="1">
    <source>
        <dbReference type="SAM" id="MobiDB-lite"/>
    </source>
</evidence>
<name>A0A9D4F0Y8_DREPO</name>